<dbReference type="STRING" id="1192034.CAP_9021"/>
<evidence type="ECO:0000256" key="1">
    <source>
        <dbReference type="ARBA" id="ARBA00023002"/>
    </source>
</evidence>
<dbReference type="PANTHER" id="PTHR43580:SF2">
    <property type="entry name" value="CYTOKINE-LIKE NUCLEAR FACTOR N-PAC"/>
    <property type="match status" value="1"/>
</dbReference>
<comment type="caution">
    <text evidence="4">The sequence shown here is derived from an EMBL/GenBank/DDBJ whole genome shotgun (WGS) entry which is preliminary data.</text>
</comment>
<evidence type="ECO:0000259" key="3">
    <source>
        <dbReference type="Pfam" id="PF03446"/>
    </source>
</evidence>
<dbReference type="Proteomes" id="UP000019678">
    <property type="component" value="Unassembled WGS sequence"/>
</dbReference>
<dbReference type="eggNOG" id="COG2084">
    <property type="taxonomic scope" value="Bacteria"/>
</dbReference>
<evidence type="ECO:0000313" key="4">
    <source>
        <dbReference type="EMBL" id="EYF00802.1"/>
    </source>
</evidence>
<dbReference type="Gene3D" id="1.10.1040.10">
    <property type="entry name" value="N-(1-d-carboxylethyl)-l-norvaline Dehydrogenase, domain 2"/>
    <property type="match status" value="1"/>
</dbReference>
<proteinExistence type="predicted"/>
<dbReference type="InterPro" id="IPR006115">
    <property type="entry name" value="6PGDH_NADP-bd"/>
</dbReference>
<dbReference type="InterPro" id="IPR013328">
    <property type="entry name" value="6PGD_dom2"/>
</dbReference>
<keyword evidence="1" id="KW-0560">Oxidoreductase</keyword>
<evidence type="ECO:0000256" key="2">
    <source>
        <dbReference type="PIRSR" id="PIRSR000103-1"/>
    </source>
</evidence>
<organism evidence="4 5">
    <name type="scientific">Chondromyces apiculatus DSM 436</name>
    <dbReference type="NCBI Taxonomy" id="1192034"/>
    <lineage>
        <taxon>Bacteria</taxon>
        <taxon>Pseudomonadati</taxon>
        <taxon>Myxococcota</taxon>
        <taxon>Polyangia</taxon>
        <taxon>Polyangiales</taxon>
        <taxon>Polyangiaceae</taxon>
        <taxon>Chondromyces</taxon>
    </lineage>
</organism>
<dbReference type="InterPro" id="IPR015815">
    <property type="entry name" value="HIBADH-related"/>
</dbReference>
<dbReference type="SUPFAM" id="SSF48179">
    <property type="entry name" value="6-phosphogluconate dehydrogenase C-terminal domain-like"/>
    <property type="match status" value="1"/>
</dbReference>
<protein>
    <submittedName>
        <fullName evidence="4">2-hydroxy-3-oxopropionate reductase</fullName>
    </submittedName>
</protein>
<dbReference type="Pfam" id="PF03446">
    <property type="entry name" value="NAD_binding_2"/>
    <property type="match status" value="1"/>
</dbReference>
<name>A0A017SVK3_9BACT</name>
<gene>
    <name evidence="4" type="ORF">CAP_9021</name>
</gene>
<dbReference type="GO" id="GO:0050661">
    <property type="term" value="F:NADP binding"/>
    <property type="evidence" value="ECO:0007669"/>
    <property type="project" value="InterPro"/>
</dbReference>
<dbReference type="AlphaFoldDB" id="A0A017SVK3"/>
<sequence length="291" mass="29439">MAAMTIAFLGTGLIGAGLVEAALGRGEQVTVWNRSLDKAQALAAKGARVAETPAGAVAGAARVHLALSDDAAVDGVLTQVAPRLAAGALVIDHTTTQPAGTAARAESCAARGIAFLHAPVFMSPALCREAKGMMLCAGPEAVFKQAEGALARMTGQVWYLGERADLAAVFKLFGNAMIIAVSAGLADVLSLAAAAKVAPEDALGLFDRFNPGESVPMRGARMAKGVYAPASFGLAMARKDVRLMLETAGDLPLAALPGIAARMDQVIAAGHGEEDMGVLAAEALARARAGA</sequence>
<dbReference type="GO" id="GO:0016491">
    <property type="term" value="F:oxidoreductase activity"/>
    <property type="evidence" value="ECO:0007669"/>
    <property type="project" value="UniProtKB-KW"/>
</dbReference>
<dbReference type="InterPro" id="IPR036291">
    <property type="entry name" value="NAD(P)-bd_dom_sf"/>
</dbReference>
<dbReference type="InterPro" id="IPR008927">
    <property type="entry name" value="6-PGluconate_DH-like_C_sf"/>
</dbReference>
<dbReference type="Gene3D" id="3.40.50.720">
    <property type="entry name" value="NAD(P)-binding Rossmann-like Domain"/>
    <property type="match status" value="1"/>
</dbReference>
<evidence type="ECO:0000313" key="5">
    <source>
        <dbReference type="Proteomes" id="UP000019678"/>
    </source>
</evidence>
<keyword evidence="5" id="KW-1185">Reference proteome</keyword>
<dbReference type="EMBL" id="ASRX01000098">
    <property type="protein sequence ID" value="EYF00802.1"/>
    <property type="molecule type" value="Genomic_DNA"/>
</dbReference>
<accession>A0A017SVK3</accession>
<reference evidence="4 5" key="1">
    <citation type="submission" date="2013-05" db="EMBL/GenBank/DDBJ databases">
        <title>Genome assembly of Chondromyces apiculatus DSM 436.</title>
        <authorList>
            <person name="Sharma G."/>
            <person name="Khatri I."/>
            <person name="Kaur C."/>
            <person name="Mayilraj S."/>
            <person name="Subramanian S."/>
        </authorList>
    </citation>
    <scope>NUCLEOTIDE SEQUENCE [LARGE SCALE GENOMIC DNA]</scope>
    <source>
        <strain evidence="4 5">DSM 436</strain>
    </source>
</reference>
<feature type="active site" evidence="2">
    <location>
        <position position="171"/>
    </location>
</feature>
<dbReference type="PIRSF" id="PIRSF000103">
    <property type="entry name" value="HIBADH"/>
    <property type="match status" value="1"/>
</dbReference>
<dbReference type="InterPro" id="IPR051265">
    <property type="entry name" value="HIBADH-related_NP60_sf"/>
</dbReference>
<feature type="domain" description="6-phosphogluconate dehydrogenase NADP-binding" evidence="3">
    <location>
        <begin position="5"/>
        <end position="161"/>
    </location>
</feature>
<dbReference type="PANTHER" id="PTHR43580">
    <property type="entry name" value="OXIDOREDUCTASE GLYR1-RELATED"/>
    <property type="match status" value="1"/>
</dbReference>
<dbReference type="SUPFAM" id="SSF51735">
    <property type="entry name" value="NAD(P)-binding Rossmann-fold domains"/>
    <property type="match status" value="1"/>
</dbReference>